<dbReference type="Gene3D" id="1.25.50.20">
    <property type="match status" value="1"/>
</dbReference>
<name>A0A9N9RWZ7_9DIPT</name>
<feature type="active site" description="Proton acceptor" evidence="11">
    <location>
        <position position="362"/>
    </location>
</feature>
<gene>
    <name evidence="20" type="ORF">CHIRRI_LOCUS8257</name>
</gene>
<keyword evidence="10" id="KW-0449">Lipoprotein</keyword>
<feature type="binding site" evidence="12">
    <location>
        <position position="365"/>
    </location>
    <ligand>
        <name>Zn(2+)</name>
        <dbReference type="ChEBI" id="CHEBI:29105"/>
        <note>catalytic</note>
    </ligand>
</feature>
<dbReference type="InterPro" id="IPR014782">
    <property type="entry name" value="Peptidase_M1_dom"/>
</dbReference>
<organism evidence="20 21">
    <name type="scientific">Chironomus riparius</name>
    <dbReference type="NCBI Taxonomy" id="315576"/>
    <lineage>
        <taxon>Eukaryota</taxon>
        <taxon>Metazoa</taxon>
        <taxon>Ecdysozoa</taxon>
        <taxon>Arthropoda</taxon>
        <taxon>Hexapoda</taxon>
        <taxon>Insecta</taxon>
        <taxon>Pterygota</taxon>
        <taxon>Neoptera</taxon>
        <taxon>Endopterygota</taxon>
        <taxon>Diptera</taxon>
        <taxon>Nematocera</taxon>
        <taxon>Chironomoidea</taxon>
        <taxon>Chironomidae</taxon>
        <taxon>Chironominae</taxon>
        <taxon>Chironomus</taxon>
    </lineage>
</organism>
<keyword evidence="5 14" id="KW-0645">Protease</keyword>
<feature type="signal peptide" evidence="16">
    <location>
        <begin position="1"/>
        <end position="19"/>
    </location>
</feature>
<dbReference type="Pfam" id="PF01433">
    <property type="entry name" value="Peptidase_M1"/>
    <property type="match status" value="1"/>
</dbReference>
<evidence type="ECO:0000256" key="13">
    <source>
        <dbReference type="PIRSR" id="PIRSR634016-4"/>
    </source>
</evidence>
<dbReference type="Pfam" id="PF17900">
    <property type="entry name" value="Peptidase_M1_N"/>
    <property type="match status" value="1"/>
</dbReference>
<dbReference type="EC" id="3.4.11.-" evidence="14"/>
<dbReference type="GO" id="GO:0070006">
    <property type="term" value="F:metalloaminopeptidase activity"/>
    <property type="evidence" value="ECO:0007669"/>
    <property type="project" value="TreeGrafter"/>
</dbReference>
<proteinExistence type="inferred from homology"/>
<evidence type="ECO:0000256" key="2">
    <source>
        <dbReference type="ARBA" id="ARBA00010136"/>
    </source>
</evidence>
<feature type="domain" description="ERAP1-like C-terminal" evidence="18">
    <location>
        <begin position="587"/>
        <end position="875"/>
    </location>
</feature>
<keyword evidence="7 14" id="KW-0378">Hydrolase</keyword>
<comment type="cofactor">
    <cofactor evidence="12 14">
        <name>Zn(2+)</name>
        <dbReference type="ChEBI" id="CHEBI:29105"/>
    </cofactor>
    <text evidence="12 14">Binds 1 zinc ion per subunit.</text>
</comment>
<evidence type="ECO:0000256" key="10">
    <source>
        <dbReference type="ARBA" id="ARBA00023288"/>
    </source>
</evidence>
<feature type="chain" id="PRO_5040329827" description="Aminopeptidase" evidence="16">
    <location>
        <begin position="20"/>
        <end position="989"/>
    </location>
</feature>
<sequence>MWQKVAILSVFVIISLVRGNPVDNLLHNDGIEETKFGVPEKFSKVLAIDEPTTYRLPNDSYPISYDIFLVTDIHKGNFDFQGNVMIKTEIKEATNKITLHYRQIEIKLVTVFVAEPLEPIDGTSFDLIPSHEFLVINLPRIFEVGSELLIHIGYSGRLRDDGAGFYWGSYNNSAGETKFYGATQFEVTDARHAFPCYDEPGIRAIMTLTIVYDKSYTALANTEVFIEELEEETNYKITTFAPTPVMQTYLLAFAISDYEYVNATDTRIPQRIFGTPMAIKEGRGNFAATVVGPILHKLEEVLNVLYPLSKMDHIALTKFNFGAMENMGLITYIERGLLLNPALSESATYNQQNSIISLVTHEYAHQWFGDIISPKWWQYTWLNEGFATLFANYIPSLVYPERAAMRSFFSSTIQTAFNSDGPNAWSMNHYTEIPDELWNKFGGIGYQKSGCVLRMMMEVMTAPVFLKGLNYYLNENYMKAATPTELHTGLQTAYDAAFPEKPLMIGDIMYSWEDQAGYPLLTVRVGKNNTIFSQTRYPVHNGEVYAIPITYATKSNPDFSVRTPKLWLPVPTFGFTPEQTGYTDGDWMVVNIDQVGYYRVDYSSVLWRANIAQLNDDCTVINPLNRALLLDEFYLGWTQFRRVGGADAIKILSYMGKEDEFLAWARGQRIFNDLRNHLFDTLAHEKFYELIQEITKPHLNVLGYEGFDGENSNRTSLRSYVKQWNCQAFDNDCFIHENEKFMNFYNNGQEGATNFDFCFAMRTIDETTFGQLLAIVVSDKDFVNRGRYIQYFGCSLNHENLKKLLKITLDEGNNLENDEIQTILTSTYSNSRDGLTLALSFLDDNYMKLKPITNLTAIIENLINYMNTQRSADKIFALANKFEAAQIISKKFNEEIVTKVGEMEKWIDTNIFDILDYFGVEIPTAEPTTPTAAPTTVDPTASTTTEGPTTTQAPTTTASPSTTPASAQSVFISISLIAVCGIVNLMKLL</sequence>
<dbReference type="EMBL" id="OU895878">
    <property type="protein sequence ID" value="CAG9805385.1"/>
    <property type="molecule type" value="Genomic_DNA"/>
</dbReference>
<evidence type="ECO:0000256" key="5">
    <source>
        <dbReference type="ARBA" id="ARBA00022670"/>
    </source>
</evidence>
<evidence type="ECO:0000256" key="9">
    <source>
        <dbReference type="ARBA" id="ARBA00023049"/>
    </source>
</evidence>
<feature type="site" description="Transition state stabilizer" evidence="13">
    <location>
        <position position="446"/>
    </location>
</feature>
<dbReference type="GO" id="GO:0098552">
    <property type="term" value="C:side of membrane"/>
    <property type="evidence" value="ECO:0007669"/>
    <property type="project" value="UniProtKB-KW"/>
</dbReference>
<dbReference type="PRINTS" id="PR00756">
    <property type="entry name" value="ALADIPTASE"/>
</dbReference>
<protein>
    <recommendedName>
        <fullName evidence="14">Aminopeptidase</fullName>
        <ecNumber evidence="14">3.4.11.-</ecNumber>
    </recommendedName>
</protein>
<dbReference type="InterPro" id="IPR045357">
    <property type="entry name" value="Aminopeptidase_N-like_N"/>
</dbReference>
<keyword evidence="4" id="KW-0325">Glycoprotein</keyword>
<feature type="domain" description="Peptidase M1 membrane alanine aminopeptidase" evidence="17">
    <location>
        <begin position="288"/>
        <end position="512"/>
    </location>
</feature>
<feature type="binding site" evidence="12">
    <location>
        <position position="361"/>
    </location>
    <ligand>
        <name>Zn(2+)</name>
        <dbReference type="ChEBI" id="CHEBI:29105"/>
        <note>catalytic</note>
    </ligand>
</feature>
<dbReference type="InterPro" id="IPR024571">
    <property type="entry name" value="ERAP1-like_C_dom"/>
</dbReference>
<dbReference type="GO" id="GO:0042277">
    <property type="term" value="F:peptide binding"/>
    <property type="evidence" value="ECO:0007669"/>
    <property type="project" value="TreeGrafter"/>
</dbReference>
<evidence type="ECO:0000256" key="6">
    <source>
        <dbReference type="ARBA" id="ARBA00022723"/>
    </source>
</evidence>
<evidence type="ECO:0000256" key="14">
    <source>
        <dbReference type="RuleBase" id="RU364040"/>
    </source>
</evidence>
<dbReference type="InterPro" id="IPR001930">
    <property type="entry name" value="Peptidase_M1"/>
</dbReference>
<keyword evidence="8 12" id="KW-0862">Zinc</keyword>
<evidence type="ECO:0000256" key="16">
    <source>
        <dbReference type="SAM" id="SignalP"/>
    </source>
</evidence>
<evidence type="ECO:0000259" key="18">
    <source>
        <dbReference type="Pfam" id="PF11838"/>
    </source>
</evidence>
<accession>A0A9N9RWZ7</accession>
<evidence type="ECO:0000259" key="19">
    <source>
        <dbReference type="Pfam" id="PF17900"/>
    </source>
</evidence>
<dbReference type="InterPro" id="IPR050344">
    <property type="entry name" value="Peptidase_M1_aminopeptidases"/>
</dbReference>
<keyword evidence="4" id="KW-0472">Membrane</keyword>
<keyword evidence="6 12" id="KW-0479">Metal-binding</keyword>
<keyword evidence="9 14" id="KW-0482">Metalloprotease</keyword>
<dbReference type="OrthoDB" id="7780774at2759"/>
<dbReference type="GO" id="GO:0006508">
    <property type="term" value="P:proteolysis"/>
    <property type="evidence" value="ECO:0007669"/>
    <property type="project" value="UniProtKB-KW"/>
</dbReference>
<feature type="region of interest" description="Disordered" evidence="15">
    <location>
        <begin position="926"/>
        <end position="963"/>
    </location>
</feature>
<keyword evidence="4" id="KW-0336">GPI-anchor</keyword>
<evidence type="ECO:0000259" key="17">
    <source>
        <dbReference type="Pfam" id="PF01433"/>
    </source>
</evidence>
<evidence type="ECO:0000256" key="11">
    <source>
        <dbReference type="PIRSR" id="PIRSR634016-1"/>
    </source>
</evidence>
<evidence type="ECO:0000313" key="21">
    <source>
        <dbReference type="Proteomes" id="UP001153620"/>
    </source>
</evidence>
<evidence type="ECO:0000256" key="7">
    <source>
        <dbReference type="ARBA" id="ARBA00022801"/>
    </source>
</evidence>
<dbReference type="GO" id="GO:0005737">
    <property type="term" value="C:cytoplasm"/>
    <property type="evidence" value="ECO:0007669"/>
    <property type="project" value="TreeGrafter"/>
</dbReference>
<dbReference type="GO" id="GO:0008270">
    <property type="term" value="F:zinc ion binding"/>
    <property type="evidence" value="ECO:0007669"/>
    <property type="project" value="UniProtKB-UniRule"/>
</dbReference>
<dbReference type="GO" id="GO:0043171">
    <property type="term" value="P:peptide catabolic process"/>
    <property type="evidence" value="ECO:0007669"/>
    <property type="project" value="TreeGrafter"/>
</dbReference>
<dbReference type="InterPro" id="IPR027268">
    <property type="entry name" value="Peptidase_M4/M1_CTD_sf"/>
</dbReference>
<dbReference type="Gene3D" id="2.60.40.1730">
    <property type="entry name" value="tricorn interacting facor f3 domain"/>
    <property type="match status" value="1"/>
</dbReference>
<keyword evidence="21" id="KW-1185">Reference proteome</keyword>
<keyword evidence="3 14" id="KW-0031">Aminopeptidase</keyword>
<keyword evidence="16" id="KW-0732">Signal</keyword>
<reference evidence="20" key="2">
    <citation type="submission" date="2022-10" db="EMBL/GenBank/DDBJ databases">
        <authorList>
            <consortium name="ENA_rothamsted_submissions"/>
            <consortium name="culmorum"/>
            <person name="King R."/>
        </authorList>
    </citation>
    <scope>NUCLEOTIDE SEQUENCE</scope>
</reference>
<dbReference type="FunFam" id="1.10.390.10:FF:000013">
    <property type="entry name" value="Aminopeptidase N"/>
    <property type="match status" value="1"/>
</dbReference>
<dbReference type="InterPro" id="IPR042097">
    <property type="entry name" value="Aminopeptidase_N-like_N_sf"/>
</dbReference>
<dbReference type="InterPro" id="IPR034016">
    <property type="entry name" value="M1_APN-typ"/>
</dbReference>
<feature type="domain" description="Aminopeptidase N-like N-terminal" evidence="19">
    <location>
        <begin position="62"/>
        <end position="250"/>
    </location>
</feature>
<dbReference type="Gene3D" id="1.10.390.10">
    <property type="entry name" value="Neutral Protease Domain 2"/>
    <property type="match status" value="1"/>
</dbReference>
<evidence type="ECO:0000256" key="12">
    <source>
        <dbReference type="PIRSR" id="PIRSR634016-3"/>
    </source>
</evidence>
<dbReference type="CDD" id="cd09601">
    <property type="entry name" value="M1_APN-Q_like"/>
    <property type="match status" value="1"/>
</dbReference>
<evidence type="ECO:0000256" key="4">
    <source>
        <dbReference type="ARBA" id="ARBA00022622"/>
    </source>
</evidence>
<dbReference type="PANTHER" id="PTHR11533">
    <property type="entry name" value="PROTEASE M1 ZINC METALLOPROTEASE"/>
    <property type="match status" value="1"/>
</dbReference>
<evidence type="ECO:0000256" key="3">
    <source>
        <dbReference type="ARBA" id="ARBA00022438"/>
    </source>
</evidence>
<evidence type="ECO:0000256" key="15">
    <source>
        <dbReference type="SAM" id="MobiDB-lite"/>
    </source>
</evidence>
<evidence type="ECO:0000313" key="20">
    <source>
        <dbReference type="EMBL" id="CAG9805385.1"/>
    </source>
</evidence>
<dbReference type="AlphaFoldDB" id="A0A9N9RWZ7"/>
<dbReference type="Pfam" id="PF11838">
    <property type="entry name" value="ERAP1_C"/>
    <property type="match status" value="1"/>
</dbReference>
<feature type="binding site" evidence="12">
    <location>
        <position position="384"/>
    </location>
    <ligand>
        <name>Zn(2+)</name>
        <dbReference type="ChEBI" id="CHEBI:29105"/>
        <note>catalytic</note>
    </ligand>
</feature>
<evidence type="ECO:0000256" key="1">
    <source>
        <dbReference type="ARBA" id="ARBA00004609"/>
    </source>
</evidence>
<dbReference type="Proteomes" id="UP001153620">
    <property type="component" value="Chromosome 2"/>
</dbReference>
<dbReference type="SUPFAM" id="SSF63737">
    <property type="entry name" value="Leukotriene A4 hydrolase N-terminal domain"/>
    <property type="match status" value="1"/>
</dbReference>
<dbReference type="Gene3D" id="2.60.40.1910">
    <property type="match status" value="1"/>
</dbReference>
<comment type="similarity">
    <text evidence="2 14">Belongs to the peptidase M1 family.</text>
</comment>
<comment type="subcellular location">
    <subcellularLocation>
        <location evidence="1">Cell membrane</location>
        <topology evidence="1">Lipid-anchor</topology>
        <topology evidence="1">GPI-anchor</topology>
    </subcellularLocation>
</comment>
<dbReference type="GO" id="GO:0005886">
    <property type="term" value="C:plasma membrane"/>
    <property type="evidence" value="ECO:0007669"/>
    <property type="project" value="UniProtKB-SubCell"/>
</dbReference>
<dbReference type="PANTHER" id="PTHR11533:SF290">
    <property type="entry name" value="AMINOPEPTIDASE"/>
    <property type="match status" value="1"/>
</dbReference>
<evidence type="ECO:0000256" key="8">
    <source>
        <dbReference type="ARBA" id="ARBA00022833"/>
    </source>
</evidence>
<dbReference type="SUPFAM" id="SSF55486">
    <property type="entry name" value="Metalloproteases ('zincins'), catalytic domain"/>
    <property type="match status" value="1"/>
</dbReference>
<dbReference type="GO" id="GO:0005615">
    <property type="term" value="C:extracellular space"/>
    <property type="evidence" value="ECO:0007669"/>
    <property type="project" value="TreeGrafter"/>
</dbReference>
<reference evidence="20" key="1">
    <citation type="submission" date="2022-01" db="EMBL/GenBank/DDBJ databases">
        <authorList>
            <person name="King R."/>
        </authorList>
    </citation>
    <scope>NUCLEOTIDE SEQUENCE</scope>
</reference>